<dbReference type="OrthoDB" id="9793389at2"/>
<dbReference type="PROSITE" id="PS51186">
    <property type="entry name" value="GNAT"/>
    <property type="match status" value="1"/>
</dbReference>
<dbReference type="Gene3D" id="3.40.630.30">
    <property type="match status" value="1"/>
</dbReference>
<sequence>MGQRIRKEGKFLIIEENNWINSTCEISLCDGENCLARSKISTACGKWIFDHIFVAEEHRAKGYGSEVLNKLTDYLDQNRLDLYAYIHSTGSLDDRQLLAWYKRHGFMESSDGSYPLVRSYRNNSI</sequence>
<evidence type="ECO:0000313" key="3">
    <source>
        <dbReference type="Proteomes" id="UP000297597"/>
    </source>
</evidence>
<feature type="domain" description="N-acetyltransferase" evidence="1">
    <location>
        <begin position="1"/>
        <end position="125"/>
    </location>
</feature>
<accession>A0A4Y7RUT7</accession>
<evidence type="ECO:0000313" key="2">
    <source>
        <dbReference type="EMBL" id="TEB12499.1"/>
    </source>
</evidence>
<dbReference type="RefSeq" id="WP_134212711.1">
    <property type="nucleotide sequence ID" value="NZ_QFFZ01000006.1"/>
</dbReference>
<dbReference type="Proteomes" id="UP000297597">
    <property type="component" value="Unassembled WGS sequence"/>
</dbReference>
<dbReference type="InterPro" id="IPR000182">
    <property type="entry name" value="GNAT_dom"/>
</dbReference>
<evidence type="ECO:0000259" key="1">
    <source>
        <dbReference type="PROSITE" id="PS51186"/>
    </source>
</evidence>
<dbReference type="SUPFAM" id="SSF55729">
    <property type="entry name" value="Acyl-CoA N-acyltransferases (Nat)"/>
    <property type="match status" value="1"/>
</dbReference>
<dbReference type="Pfam" id="PF13508">
    <property type="entry name" value="Acetyltransf_7"/>
    <property type="match status" value="1"/>
</dbReference>
<protein>
    <recommendedName>
        <fullName evidence="1">N-acetyltransferase domain-containing protein</fullName>
    </recommendedName>
</protein>
<dbReference type="InterPro" id="IPR016181">
    <property type="entry name" value="Acyl_CoA_acyltransferase"/>
</dbReference>
<keyword evidence="3" id="KW-1185">Reference proteome</keyword>
<dbReference type="GO" id="GO:0016747">
    <property type="term" value="F:acyltransferase activity, transferring groups other than amino-acyl groups"/>
    <property type="evidence" value="ECO:0007669"/>
    <property type="project" value="InterPro"/>
</dbReference>
<reference evidence="2 3" key="1">
    <citation type="journal article" date="2018" name="Environ. Microbiol.">
        <title>Novel energy conservation strategies and behaviour of Pelotomaculum schinkii driving syntrophic propionate catabolism.</title>
        <authorList>
            <person name="Hidalgo-Ahumada C.A.P."/>
            <person name="Nobu M.K."/>
            <person name="Narihiro T."/>
            <person name="Tamaki H."/>
            <person name="Liu W.T."/>
            <person name="Kamagata Y."/>
            <person name="Stams A.J.M."/>
            <person name="Imachi H."/>
            <person name="Sousa D.Z."/>
        </authorList>
    </citation>
    <scope>NUCLEOTIDE SEQUENCE [LARGE SCALE GENOMIC DNA]</scope>
    <source>
        <strain evidence="2 3">MGP</strain>
    </source>
</reference>
<dbReference type="AlphaFoldDB" id="A0A4Y7RUT7"/>
<comment type="caution">
    <text evidence="2">The sequence shown here is derived from an EMBL/GenBank/DDBJ whole genome shotgun (WGS) entry which is preliminary data.</text>
</comment>
<gene>
    <name evidence="2" type="ORF">Pmgp_00830</name>
</gene>
<dbReference type="EMBL" id="QFFZ01000006">
    <property type="protein sequence ID" value="TEB12499.1"/>
    <property type="molecule type" value="Genomic_DNA"/>
</dbReference>
<name>A0A4Y7RUT7_9FIRM</name>
<proteinExistence type="predicted"/>
<organism evidence="2 3">
    <name type="scientific">Pelotomaculum propionicicum</name>
    <dbReference type="NCBI Taxonomy" id="258475"/>
    <lineage>
        <taxon>Bacteria</taxon>
        <taxon>Bacillati</taxon>
        <taxon>Bacillota</taxon>
        <taxon>Clostridia</taxon>
        <taxon>Eubacteriales</taxon>
        <taxon>Desulfotomaculaceae</taxon>
        <taxon>Pelotomaculum</taxon>
    </lineage>
</organism>